<dbReference type="Gene3D" id="3.30.200.20">
    <property type="entry name" value="Phosphorylase Kinase, domain 1"/>
    <property type="match status" value="1"/>
</dbReference>
<dbReference type="Pfam" id="PF07714">
    <property type="entry name" value="PK_Tyr_Ser-Thr"/>
    <property type="match status" value="1"/>
</dbReference>
<reference evidence="3 4" key="1">
    <citation type="journal article" date="2020" name="IScience">
        <title>Genome Sequencing of the Endangered Kingdonia uniflora (Circaeasteraceae, Ranunculales) Reveals Potential Mechanisms of Evolutionary Specialization.</title>
        <authorList>
            <person name="Sun Y."/>
            <person name="Deng T."/>
            <person name="Zhang A."/>
            <person name="Moore M.J."/>
            <person name="Landis J.B."/>
            <person name="Lin N."/>
            <person name="Zhang H."/>
            <person name="Zhang X."/>
            <person name="Huang J."/>
            <person name="Zhang X."/>
            <person name="Sun H."/>
            <person name="Wang H."/>
        </authorList>
    </citation>
    <scope>NUCLEOTIDE SEQUENCE [LARGE SCALE GENOMIC DNA]</scope>
    <source>
        <strain evidence="3">TB1705</strain>
        <tissue evidence="3">Leaf</tissue>
    </source>
</reference>
<dbReference type="InterPro" id="IPR001245">
    <property type="entry name" value="Ser-Thr/Tyr_kinase_cat_dom"/>
</dbReference>
<dbReference type="InterPro" id="IPR011009">
    <property type="entry name" value="Kinase-like_dom_sf"/>
</dbReference>
<dbReference type="InterPro" id="IPR050167">
    <property type="entry name" value="Ser_Thr_protein_kinase"/>
</dbReference>
<feature type="domain" description="Protein kinase" evidence="2">
    <location>
        <begin position="16"/>
        <end position="147"/>
    </location>
</feature>
<dbReference type="InterPro" id="IPR000719">
    <property type="entry name" value="Prot_kinase_dom"/>
</dbReference>
<evidence type="ECO:0000259" key="2">
    <source>
        <dbReference type="PROSITE" id="PS50011"/>
    </source>
</evidence>
<dbReference type="PROSITE" id="PS50011">
    <property type="entry name" value="PROTEIN_KINASE_DOM"/>
    <property type="match status" value="1"/>
</dbReference>
<feature type="binding site" evidence="1">
    <location>
        <position position="47"/>
    </location>
    <ligand>
        <name>ATP</name>
        <dbReference type="ChEBI" id="CHEBI:30616"/>
    </ligand>
</feature>
<sequence>MFIFEWHQQIIMNEDLEELKELGSGIFGSVYHGKCRGTDVTIKRIKKSCFTGRSSDQERLTVEFWWEADILSKLHHPNVIAFYGVVQDGPGAILATVTEFMVNGSLRHVILRRDRVLPTLGSKSCKSDLWTYEPSILSYFSLIHMFF</sequence>
<protein>
    <recommendedName>
        <fullName evidence="2">Protein kinase domain-containing protein</fullName>
    </recommendedName>
</protein>
<name>A0A7J7L3F4_9MAGN</name>
<comment type="caution">
    <text evidence="3">The sequence shown here is derived from an EMBL/GenBank/DDBJ whole genome shotgun (WGS) entry which is preliminary data.</text>
</comment>
<dbReference type="GO" id="GO:0005737">
    <property type="term" value="C:cytoplasm"/>
    <property type="evidence" value="ECO:0007669"/>
    <property type="project" value="TreeGrafter"/>
</dbReference>
<accession>A0A7J7L3F4</accession>
<organism evidence="3 4">
    <name type="scientific">Kingdonia uniflora</name>
    <dbReference type="NCBI Taxonomy" id="39325"/>
    <lineage>
        <taxon>Eukaryota</taxon>
        <taxon>Viridiplantae</taxon>
        <taxon>Streptophyta</taxon>
        <taxon>Embryophyta</taxon>
        <taxon>Tracheophyta</taxon>
        <taxon>Spermatophyta</taxon>
        <taxon>Magnoliopsida</taxon>
        <taxon>Ranunculales</taxon>
        <taxon>Circaeasteraceae</taxon>
        <taxon>Kingdonia</taxon>
    </lineage>
</organism>
<dbReference type="GO" id="GO:0004672">
    <property type="term" value="F:protein kinase activity"/>
    <property type="evidence" value="ECO:0007669"/>
    <property type="project" value="InterPro"/>
</dbReference>
<dbReference type="Proteomes" id="UP000541444">
    <property type="component" value="Unassembled WGS sequence"/>
</dbReference>
<dbReference type="GO" id="GO:0007165">
    <property type="term" value="P:signal transduction"/>
    <property type="evidence" value="ECO:0007669"/>
    <property type="project" value="TreeGrafter"/>
</dbReference>
<evidence type="ECO:0000256" key="1">
    <source>
        <dbReference type="PROSITE-ProRule" id="PRU10141"/>
    </source>
</evidence>
<gene>
    <name evidence="3" type="ORF">GIB67_030871</name>
</gene>
<dbReference type="EMBL" id="JACGCM010002660">
    <property type="protein sequence ID" value="KAF6137107.1"/>
    <property type="molecule type" value="Genomic_DNA"/>
</dbReference>
<dbReference type="AlphaFoldDB" id="A0A7J7L3F4"/>
<keyword evidence="1" id="KW-0547">Nucleotide-binding</keyword>
<keyword evidence="1" id="KW-0067">ATP-binding</keyword>
<evidence type="ECO:0000313" key="4">
    <source>
        <dbReference type="Proteomes" id="UP000541444"/>
    </source>
</evidence>
<dbReference type="PROSITE" id="PS00107">
    <property type="entry name" value="PROTEIN_KINASE_ATP"/>
    <property type="match status" value="1"/>
</dbReference>
<dbReference type="PANTHER" id="PTHR23257:SF957">
    <property type="entry name" value="F3O9.7 PROTEIN-RELATED"/>
    <property type="match status" value="1"/>
</dbReference>
<evidence type="ECO:0000313" key="3">
    <source>
        <dbReference type="EMBL" id="KAF6137107.1"/>
    </source>
</evidence>
<dbReference type="SUPFAM" id="SSF56112">
    <property type="entry name" value="Protein kinase-like (PK-like)"/>
    <property type="match status" value="1"/>
</dbReference>
<dbReference type="InterPro" id="IPR017441">
    <property type="entry name" value="Protein_kinase_ATP_BS"/>
</dbReference>
<dbReference type="OrthoDB" id="4062651at2759"/>
<proteinExistence type="predicted"/>
<dbReference type="PANTHER" id="PTHR23257">
    <property type="entry name" value="SERINE-THREONINE PROTEIN KINASE"/>
    <property type="match status" value="1"/>
</dbReference>
<keyword evidence="4" id="KW-1185">Reference proteome</keyword>
<dbReference type="GO" id="GO:0005524">
    <property type="term" value="F:ATP binding"/>
    <property type="evidence" value="ECO:0007669"/>
    <property type="project" value="UniProtKB-UniRule"/>
</dbReference>